<keyword evidence="3 6" id="KW-0812">Transmembrane</keyword>
<feature type="transmembrane region" description="Helical" evidence="6">
    <location>
        <begin position="147"/>
        <end position="171"/>
    </location>
</feature>
<dbReference type="SUPFAM" id="SSF103473">
    <property type="entry name" value="MFS general substrate transporter"/>
    <property type="match status" value="1"/>
</dbReference>
<evidence type="ECO:0000256" key="2">
    <source>
        <dbReference type="ARBA" id="ARBA00022448"/>
    </source>
</evidence>
<dbReference type="Gene3D" id="1.20.1250.20">
    <property type="entry name" value="MFS general substrate transporter like domains"/>
    <property type="match status" value="2"/>
</dbReference>
<evidence type="ECO:0000256" key="6">
    <source>
        <dbReference type="SAM" id="Phobius"/>
    </source>
</evidence>
<accession>A0A926IKN8</accession>
<feature type="transmembrane region" description="Helical" evidence="6">
    <location>
        <begin position="177"/>
        <end position="198"/>
    </location>
</feature>
<keyword evidence="4 6" id="KW-1133">Transmembrane helix</keyword>
<dbReference type="PANTHER" id="PTHR11360">
    <property type="entry name" value="MONOCARBOXYLATE TRANSPORTER"/>
    <property type="match status" value="1"/>
</dbReference>
<protein>
    <submittedName>
        <fullName evidence="8">MFS transporter</fullName>
    </submittedName>
</protein>
<comment type="subcellular location">
    <subcellularLocation>
        <location evidence="1">Cell membrane</location>
        <topology evidence="1">Multi-pass membrane protein</topology>
    </subcellularLocation>
</comment>
<keyword evidence="5 6" id="KW-0472">Membrane</keyword>
<dbReference type="EMBL" id="JACRTG010000033">
    <property type="protein sequence ID" value="MBC8589259.1"/>
    <property type="molecule type" value="Genomic_DNA"/>
</dbReference>
<dbReference type="InterPro" id="IPR011701">
    <property type="entry name" value="MFS"/>
</dbReference>
<organism evidence="8 9">
    <name type="scientific">Paratissierella segnis</name>
    <dbReference type="NCBI Taxonomy" id="2763679"/>
    <lineage>
        <taxon>Bacteria</taxon>
        <taxon>Bacillati</taxon>
        <taxon>Bacillota</taxon>
        <taxon>Tissierellia</taxon>
        <taxon>Tissierellales</taxon>
        <taxon>Tissierellaceae</taxon>
        <taxon>Paratissierella</taxon>
    </lineage>
</organism>
<dbReference type="Pfam" id="PF07690">
    <property type="entry name" value="MFS_1"/>
    <property type="match status" value="2"/>
</dbReference>
<dbReference type="InterPro" id="IPR020846">
    <property type="entry name" value="MFS_dom"/>
</dbReference>
<comment type="caution">
    <text evidence="8">The sequence shown here is derived from an EMBL/GenBank/DDBJ whole genome shotgun (WGS) entry which is preliminary data.</text>
</comment>
<dbReference type="InterPro" id="IPR050327">
    <property type="entry name" value="Proton-linked_MCT"/>
</dbReference>
<dbReference type="RefSeq" id="WP_262430725.1">
    <property type="nucleotide sequence ID" value="NZ_JACRTG010000033.1"/>
</dbReference>
<feature type="transmembrane region" description="Helical" evidence="6">
    <location>
        <begin position="58"/>
        <end position="76"/>
    </location>
</feature>
<reference evidence="8" key="1">
    <citation type="submission" date="2020-08" db="EMBL/GenBank/DDBJ databases">
        <title>Genome public.</title>
        <authorList>
            <person name="Liu C."/>
            <person name="Sun Q."/>
        </authorList>
    </citation>
    <scope>NUCLEOTIDE SEQUENCE</scope>
    <source>
        <strain evidence="8">BX21</strain>
    </source>
</reference>
<gene>
    <name evidence="8" type="ORF">H8707_13645</name>
</gene>
<feature type="transmembrane region" description="Helical" evidence="6">
    <location>
        <begin position="20"/>
        <end position="46"/>
    </location>
</feature>
<dbReference type="AlphaFoldDB" id="A0A926IKN8"/>
<evidence type="ECO:0000256" key="5">
    <source>
        <dbReference type="ARBA" id="ARBA00023136"/>
    </source>
</evidence>
<keyword evidence="2" id="KW-0813">Transport</keyword>
<feature type="transmembrane region" description="Helical" evidence="6">
    <location>
        <begin position="391"/>
        <end position="411"/>
    </location>
</feature>
<keyword evidence="9" id="KW-1185">Reference proteome</keyword>
<dbReference type="InterPro" id="IPR036259">
    <property type="entry name" value="MFS_trans_sf"/>
</dbReference>
<feature type="transmembrane region" description="Helical" evidence="6">
    <location>
        <begin position="325"/>
        <end position="348"/>
    </location>
</feature>
<feature type="domain" description="Major facilitator superfamily (MFS) profile" evidence="7">
    <location>
        <begin position="22"/>
        <end position="414"/>
    </location>
</feature>
<name>A0A926IKN8_9FIRM</name>
<evidence type="ECO:0000313" key="9">
    <source>
        <dbReference type="Proteomes" id="UP000601171"/>
    </source>
</evidence>
<dbReference type="PROSITE" id="PS50850">
    <property type="entry name" value="MFS"/>
    <property type="match status" value="1"/>
</dbReference>
<evidence type="ECO:0000256" key="4">
    <source>
        <dbReference type="ARBA" id="ARBA00022989"/>
    </source>
</evidence>
<sequence>MSEPLKNNTSNTSFGSWGWIIIIVGFLLMGVIFGTGITLTGFIVAPAAEELGVSRGDITMMYTLSGIANIVSLTFVGKLFEKYNLRKVMSISLFITGLTYIGSQFVTSVSQLYVLGVIRGLISGTTSVIPVGIVTNNWFGPKVRGRAMGFVTLGTGTCAMILNPICAQLVANHGWRSVHLLFGGLSFFMIPIIMLFYFTRPEEKGLTMIGAVENIQPSQLAFNGLTEKEAMHSPAFWIGLLAISFAGVVGVVWNFNNSSFLVGLGLQATQVGLMLSSYSIAMMVGKVVLGILVDKKGLKFVMVLGIFSRVLAFICALLVPYNIAFVWGLIAFLGIGIADSTLVNPLIVSEMFGYKEYGKIYSRFTQLSNLVNVFTPTLMTMLSDASGYTAMWLACIGFCALSLILIMITFAKKPTEMKLEPVTEN</sequence>
<dbReference type="GO" id="GO:0022857">
    <property type="term" value="F:transmembrane transporter activity"/>
    <property type="evidence" value="ECO:0007669"/>
    <property type="project" value="InterPro"/>
</dbReference>
<feature type="transmembrane region" description="Helical" evidence="6">
    <location>
        <begin position="300"/>
        <end position="319"/>
    </location>
</feature>
<dbReference type="GO" id="GO:0005886">
    <property type="term" value="C:plasma membrane"/>
    <property type="evidence" value="ECO:0007669"/>
    <property type="project" value="UniProtKB-SubCell"/>
</dbReference>
<evidence type="ECO:0000313" key="8">
    <source>
        <dbReference type="EMBL" id="MBC8589259.1"/>
    </source>
</evidence>
<feature type="transmembrane region" description="Helical" evidence="6">
    <location>
        <begin position="112"/>
        <end position="135"/>
    </location>
</feature>
<evidence type="ECO:0000256" key="1">
    <source>
        <dbReference type="ARBA" id="ARBA00004651"/>
    </source>
</evidence>
<proteinExistence type="predicted"/>
<dbReference type="PANTHER" id="PTHR11360:SF290">
    <property type="entry name" value="MONOCARBOXYLATE MFS PERMEASE"/>
    <property type="match status" value="1"/>
</dbReference>
<dbReference type="Proteomes" id="UP000601171">
    <property type="component" value="Unassembled WGS sequence"/>
</dbReference>
<evidence type="ECO:0000256" key="3">
    <source>
        <dbReference type="ARBA" id="ARBA00022692"/>
    </source>
</evidence>
<feature type="transmembrane region" description="Helical" evidence="6">
    <location>
        <begin position="235"/>
        <end position="255"/>
    </location>
</feature>
<evidence type="ECO:0000259" key="7">
    <source>
        <dbReference type="PROSITE" id="PS50850"/>
    </source>
</evidence>